<sequence>MCAHFRPNREDTSMGKLAWQIIGVGAPIAAAFAARKVLTFAWEKSTKRPAPVNPVDDEISMSEALAWTIVSGVGVAVAQLVVQRLAATTVRNNFGDEALPKKYRKQMVEGVA</sequence>
<dbReference type="Proteomes" id="UP000253509">
    <property type="component" value="Unassembled WGS sequence"/>
</dbReference>
<keyword evidence="1" id="KW-1133">Transmembrane helix</keyword>
<gene>
    <name evidence="2" type="ORF">DFO65_102125</name>
</gene>
<feature type="transmembrane region" description="Helical" evidence="1">
    <location>
        <begin position="17"/>
        <end position="38"/>
    </location>
</feature>
<dbReference type="EMBL" id="QNSB01000002">
    <property type="protein sequence ID" value="RBP73597.1"/>
    <property type="molecule type" value="Genomic_DNA"/>
</dbReference>
<evidence type="ECO:0000256" key="1">
    <source>
        <dbReference type="SAM" id="Phobius"/>
    </source>
</evidence>
<evidence type="ECO:0000313" key="3">
    <source>
        <dbReference type="Proteomes" id="UP000253509"/>
    </source>
</evidence>
<protein>
    <submittedName>
        <fullName evidence="2">Uncharacterized protein DUF4235</fullName>
    </submittedName>
</protein>
<reference evidence="2 3" key="1">
    <citation type="submission" date="2018-06" db="EMBL/GenBank/DDBJ databases">
        <title>Freshwater and sediment microbial communities from various areas in North America, analyzing microbe dynamics in response to fracking.</title>
        <authorList>
            <person name="Lamendella R."/>
        </authorList>
    </citation>
    <scope>NUCLEOTIDE SEQUENCE [LARGE SCALE GENOMIC DNA]</scope>
    <source>
        <strain evidence="2 3">3b_TX</strain>
    </source>
</reference>
<dbReference type="AlphaFoldDB" id="A0A366ILK2"/>
<accession>A0A366ILK2</accession>
<keyword evidence="3" id="KW-1185">Reference proteome</keyword>
<proteinExistence type="predicted"/>
<dbReference type="Pfam" id="PF14019">
    <property type="entry name" value="DUF4235"/>
    <property type="match status" value="1"/>
</dbReference>
<keyword evidence="1" id="KW-0472">Membrane</keyword>
<name>A0A366ILK2_9MICO</name>
<organism evidence="2 3">
    <name type="scientific">Brevibacterium celere</name>
    <dbReference type="NCBI Taxonomy" id="225845"/>
    <lineage>
        <taxon>Bacteria</taxon>
        <taxon>Bacillati</taxon>
        <taxon>Actinomycetota</taxon>
        <taxon>Actinomycetes</taxon>
        <taxon>Micrococcales</taxon>
        <taxon>Brevibacteriaceae</taxon>
        <taxon>Brevibacterium</taxon>
    </lineage>
</organism>
<comment type="caution">
    <text evidence="2">The sequence shown here is derived from an EMBL/GenBank/DDBJ whole genome shotgun (WGS) entry which is preliminary data.</text>
</comment>
<keyword evidence="1" id="KW-0812">Transmembrane</keyword>
<dbReference type="InterPro" id="IPR025329">
    <property type="entry name" value="DUF4235"/>
</dbReference>
<evidence type="ECO:0000313" key="2">
    <source>
        <dbReference type="EMBL" id="RBP73597.1"/>
    </source>
</evidence>